<keyword evidence="11 13" id="KW-0472">Membrane</keyword>
<evidence type="ECO:0000256" key="5">
    <source>
        <dbReference type="ARBA" id="ARBA00022692"/>
    </source>
</evidence>
<dbReference type="GO" id="GO:0061503">
    <property type="term" value="F:tRNA threonylcarbamoyladenosine dehydratase"/>
    <property type="evidence" value="ECO:0007669"/>
    <property type="project" value="TreeGrafter"/>
</dbReference>
<dbReference type="InterPro" id="IPR035985">
    <property type="entry name" value="Ubiquitin-activating_enz"/>
</dbReference>
<evidence type="ECO:0000256" key="13">
    <source>
        <dbReference type="SAM" id="Phobius"/>
    </source>
</evidence>
<feature type="domain" description="THIF-type NAD/FAD binding fold" evidence="14">
    <location>
        <begin position="130"/>
        <end position="375"/>
    </location>
</feature>
<dbReference type="RefSeq" id="XP_031026491.1">
    <property type="nucleotide sequence ID" value="XM_031167370.1"/>
</dbReference>
<keyword evidence="8" id="KW-0067">ATP-binding</keyword>
<name>A0A507CA09_9FUNG</name>
<evidence type="ECO:0000256" key="4">
    <source>
        <dbReference type="ARBA" id="ARBA00022598"/>
    </source>
</evidence>
<dbReference type="InterPro" id="IPR000594">
    <property type="entry name" value="ThiF_NAD_FAD-bd"/>
</dbReference>
<feature type="transmembrane region" description="Helical" evidence="13">
    <location>
        <begin position="39"/>
        <end position="57"/>
    </location>
</feature>
<keyword evidence="5 13" id="KW-0812">Transmembrane</keyword>
<dbReference type="Gene3D" id="3.40.50.720">
    <property type="entry name" value="NAD(P)-binding Rossmann-like Domain"/>
    <property type="match status" value="1"/>
</dbReference>
<dbReference type="GO" id="GO:0005741">
    <property type="term" value="C:mitochondrial outer membrane"/>
    <property type="evidence" value="ECO:0007669"/>
    <property type="project" value="UniProtKB-SubCell"/>
</dbReference>
<keyword evidence="6" id="KW-0547">Nucleotide-binding</keyword>
<evidence type="ECO:0000256" key="12">
    <source>
        <dbReference type="ARBA" id="ARBA00060084"/>
    </source>
</evidence>
<dbReference type="PANTHER" id="PTHR43267">
    <property type="entry name" value="TRNA THREONYLCARBAMOYLADENOSINE DEHYDRATASE"/>
    <property type="match status" value="1"/>
</dbReference>
<dbReference type="InterPro" id="IPR045886">
    <property type="entry name" value="ThiF/MoeB/HesA"/>
</dbReference>
<dbReference type="STRING" id="1806994.A0A507CA09"/>
<keyword evidence="4" id="KW-0436">Ligase</keyword>
<dbReference type="GO" id="GO:0008641">
    <property type="term" value="F:ubiquitin-like modifier activating enzyme activity"/>
    <property type="evidence" value="ECO:0007669"/>
    <property type="project" value="InterPro"/>
</dbReference>
<dbReference type="Pfam" id="PF00899">
    <property type="entry name" value="ThiF"/>
    <property type="match status" value="1"/>
</dbReference>
<keyword evidence="9 13" id="KW-1133">Transmembrane helix</keyword>
<protein>
    <recommendedName>
        <fullName evidence="14">THIF-type NAD/FAD binding fold domain-containing protein</fullName>
    </recommendedName>
</protein>
<dbReference type="AlphaFoldDB" id="A0A507CA09"/>
<dbReference type="OrthoDB" id="10265862at2759"/>
<evidence type="ECO:0000256" key="7">
    <source>
        <dbReference type="ARBA" id="ARBA00022787"/>
    </source>
</evidence>
<evidence type="ECO:0000256" key="3">
    <source>
        <dbReference type="ARBA" id="ARBA00009919"/>
    </source>
</evidence>
<evidence type="ECO:0000256" key="6">
    <source>
        <dbReference type="ARBA" id="ARBA00022741"/>
    </source>
</evidence>
<proteinExistence type="inferred from homology"/>
<sequence length="499" mass="55834">MSRMAILPNGKIRLLPSQIGDYWDSSLEWFDSLSRRNQLLITLGAGAIGAISLVFLWDNSTKRSRIKRLKREIGVELSRSASETGLQNIRLHGRNQLNGILSDHNDGNAMEDQHATTPAEEMLIREQLTRNYSFLGEDRMAKVRKSFVVVIGLGGSHAAHMLVRSGVERIRLVDFDQVTLSSLNRNAVATQSDVGMPKATCMKSHLLDIAPHAYIDTRIELFSSATAETLLSGNPDYVLDCIDNIDTKVELIHYCMTNNIKIVSSMGAGAKSDASRVQIADISDTQEDPLARSVRRRLRAVGIESGLPVVYSAEKPNDVKLLPLTEEQMANPDEYAALPDFRVRILPVLGTLPALFGSAMASHVLVLISGFPVEPLVVIARHATIVRMHRDISTREIDHFAIKYPSKRLTVSDVGYIFEEIWNSRSALSGKFDGVLLTRWDIRKAAGFGNLICLTKSEALKHEALDPDQREEYYGKEFCEKVAARFEKERHLNKWREIE</sequence>
<dbReference type="Proteomes" id="UP000319731">
    <property type="component" value="Unassembled WGS sequence"/>
</dbReference>
<evidence type="ECO:0000313" key="15">
    <source>
        <dbReference type="EMBL" id="TPX36178.1"/>
    </source>
</evidence>
<comment type="function">
    <text evidence="12">Catalyzes the ATP-dependent dehydration of threonylcarbamoyladenosine at position 37 (t(6)A37) to form cyclic t(6)A37 (ct(6)A37) in tRNAs that read codons beginning with adenine.</text>
</comment>
<evidence type="ECO:0000256" key="11">
    <source>
        <dbReference type="ARBA" id="ARBA00023136"/>
    </source>
</evidence>
<reference evidence="15 16" key="1">
    <citation type="journal article" date="2019" name="Sci. Rep.">
        <title>Comparative genomics of chytrid fungi reveal insights into the obligate biotrophic and pathogenic lifestyle of Synchytrium endobioticum.</title>
        <authorList>
            <person name="van de Vossenberg B.T.L.H."/>
            <person name="Warris S."/>
            <person name="Nguyen H.D.T."/>
            <person name="van Gent-Pelzer M.P.E."/>
            <person name="Joly D.L."/>
            <person name="van de Geest H.C."/>
            <person name="Bonants P.J.M."/>
            <person name="Smith D.S."/>
            <person name="Levesque C.A."/>
            <person name="van der Lee T.A.J."/>
        </authorList>
    </citation>
    <scope>NUCLEOTIDE SEQUENCE [LARGE SCALE GENOMIC DNA]</scope>
    <source>
        <strain evidence="15 16">JEL517</strain>
    </source>
</reference>
<dbReference type="SUPFAM" id="SSF69572">
    <property type="entry name" value="Activating enzymes of the ubiquitin-like proteins"/>
    <property type="match status" value="1"/>
</dbReference>
<evidence type="ECO:0000256" key="2">
    <source>
        <dbReference type="ARBA" id="ARBA00004294"/>
    </source>
</evidence>
<comment type="caution">
    <text evidence="15">The sequence shown here is derived from an EMBL/GenBank/DDBJ whole genome shotgun (WGS) entry which is preliminary data.</text>
</comment>
<dbReference type="GO" id="GO:0005524">
    <property type="term" value="F:ATP binding"/>
    <property type="evidence" value="ECO:0007669"/>
    <property type="project" value="UniProtKB-KW"/>
</dbReference>
<dbReference type="GO" id="GO:0061504">
    <property type="term" value="P:cyclic threonylcarbamoyladenosine biosynthetic process"/>
    <property type="evidence" value="ECO:0007669"/>
    <property type="project" value="TreeGrafter"/>
</dbReference>
<evidence type="ECO:0000256" key="9">
    <source>
        <dbReference type="ARBA" id="ARBA00022989"/>
    </source>
</evidence>
<gene>
    <name evidence="15" type="ORF">SmJEL517_g01442</name>
</gene>
<keyword evidence="7" id="KW-1000">Mitochondrion outer membrane</keyword>
<organism evidence="15 16">
    <name type="scientific">Synchytrium microbalum</name>
    <dbReference type="NCBI Taxonomy" id="1806994"/>
    <lineage>
        <taxon>Eukaryota</taxon>
        <taxon>Fungi</taxon>
        <taxon>Fungi incertae sedis</taxon>
        <taxon>Chytridiomycota</taxon>
        <taxon>Chytridiomycota incertae sedis</taxon>
        <taxon>Chytridiomycetes</taxon>
        <taxon>Synchytriales</taxon>
        <taxon>Synchytriaceae</taxon>
        <taxon>Synchytrium</taxon>
    </lineage>
</organism>
<dbReference type="GeneID" id="42002667"/>
<evidence type="ECO:0000313" key="16">
    <source>
        <dbReference type="Proteomes" id="UP000319731"/>
    </source>
</evidence>
<keyword evidence="10" id="KW-0496">Mitochondrion</keyword>
<evidence type="ECO:0000256" key="8">
    <source>
        <dbReference type="ARBA" id="ARBA00022840"/>
    </source>
</evidence>
<evidence type="ECO:0000256" key="10">
    <source>
        <dbReference type="ARBA" id="ARBA00023128"/>
    </source>
</evidence>
<keyword evidence="16" id="KW-1185">Reference proteome</keyword>
<accession>A0A507CA09</accession>
<dbReference type="EMBL" id="QEAO01000005">
    <property type="protein sequence ID" value="TPX36178.1"/>
    <property type="molecule type" value="Genomic_DNA"/>
</dbReference>
<comment type="similarity">
    <text evidence="3">Belongs to the HesA/MoeB/ThiF family.</text>
</comment>
<dbReference type="FunFam" id="3.40.50.720:FF:000125">
    <property type="entry name" value="tRNA threonylcarbamoyladenosine dehydratase 2-like"/>
    <property type="match status" value="1"/>
</dbReference>
<evidence type="ECO:0000256" key="1">
    <source>
        <dbReference type="ARBA" id="ARBA00004225"/>
    </source>
</evidence>
<dbReference type="PANTHER" id="PTHR43267:SF2">
    <property type="entry name" value="TRNA THREONYLCARBAMOYLADENOSINE DEHYDRATASE 1-RELATED"/>
    <property type="match status" value="1"/>
</dbReference>
<dbReference type="CDD" id="cd00755">
    <property type="entry name" value="YgdL_like"/>
    <property type="match status" value="1"/>
</dbReference>
<evidence type="ECO:0000259" key="14">
    <source>
        <dbReference type="Pfam" id="PF00899"/>
    </source>
</evidence>
<comment type="subcellular location">
    <subcellularLocation>
        <location evidence="1">Mitochondrion membrane</location>
        <topology evidence="1">Multi-pass membrane protein</topology>
    </subcellularLocation>
    <subcellularLocation>
        <location evidence="2">Mitochondrion outer membrane</location>
    </subcellularLocation>
</comment>